<name>A0ABD0AY89_AQUAC</name>
<protein>
    <submittedName>
        <fullName evidence="2">Type 4 fimbrial biogenesis protein PilW</fullName>
    </submittedName>
</protein>
<accession>A0ABD0AY89</accession>
<dbReference type="AlphaFoldDB" id="A0ABD0AY89"/>
<dbReference type="EMBL" id="BPMT01000013">
    <property type="protein sequence ID" value="GIZ94117.1"/>
    <property type="molecule type" value="Genomic_DNA"/>
</dbReference>
<evidence type="ECO:0000313" key="2">
    <source>
        <dbReference type="EMBL" id="GIZ94117.1"/>
    </source>
</evidence>
<keyword evidence="1" id="KW-0472">Membrane</keyword>
<keyword evidence="1" id="KW-0812">Transmembrane</keyword>
<organism evidence="2 3">
    <name type="scientific">Aquipseudomonas alcaligenes</name>
    <name type="common">Pseudomonas alcaligenes</name>
    <dbReference type="NCBI Taxonomy" id="43263"/>
    <lineage>
        <taxon>Bacteria</taxon>
        <taxon>Pseudomonadati</taxon>
        <taxon>Pseudomonadota</taxon>
        <taxon>Gammaproteobacteria</taxon>
        <taxon>Pseudomonadales</taxon>
        <taxon>Pseudomonadaceae</taxon>
        <taxon>Aquipseudomonas</taxon>
    </lineage>
</organism>
<gene>
    <name evidence="2" type="primary">pilW</name>
    <name evidence="2" type="ORF">KAM436_30850</name>
</gene>
<keyword evidence="1" id="KW-1133">Transmembrane helix</keyword>
<evidence type="ECO:0000313" key="3">
    <source>
        <dbReference type="Proteomes" id="UP000887228"/>
    </source>
</evidence>
<sequence>MTRNRQFGLSLIELMVALVISSFLILGITQIYVDNKRNYLFQQGQSENQENGRYALLLLEKELAKTGYRRRPVDAMELAFPAGTFSVGSASCTFAAGETLKRVDARTLCLRYQPRDASELDCTGAAISNSAGLTVPYTQPAASFVERITVPNSGTNAGALLCNGTELLGPGSIADISFSFGVGPNAVRKVDSYASTPSGPVRSMRYALLLSSQDSLTNGMTNKACSDWTAMTGSSSCAGDKLYQIVSSGLTLRNLMP</sequence>
<evidence type="ECO:0000256" key="1">
    <source>
        <dbReference type="SAM" id="Phobius"/>
    </source>
</evidence>
<dbReference type="Proteomes" id="UP000887228">
    <property type="component" value="Unassembled WGS sequence"/>
</dbReference>
<dbReference type="RefSeq" id="WP_220805269.1">
    <property type="nucleotide sequence ID" value="NZ_BPMN01000033.1"/>
</dbReference>
<feature type="transmembrane region" description="Helical" evidence="1">
    <location>
        <begin position="12"/>
        <end position="33"/>
    </location>
</feature>
<dbReference type="NCBIfam" id="TIGR02532">
    <property type="entry name" value="IV_pilin_GFxxxE"/>
    <property type="match status" value="1"/>
</dbReference>
<reference evidence="2 3" key="1">
    <citation type="submission" date="2021-07" db="EMBL/GenBank/DDBJ databases">
        <title>Whole genome sequencing of carbapenem-resistant Pseudomonas spp. isolated in Japan.</title>
        <authorList>
            <person name="Suzuki M."/>
            <person name="Maehana S."/>
            <person name="Kitasato H."/>
        </authorList>
    </citation>
    <scope>NUCLEOTIDE SEQUENCE [LARGE SCALE GENOMIC DNA]</scope>
    <source>
        <strain evidence="2 3">KAM436</strain>
    </source>
</reference>
<dbReference type="Pfam" id="PF07963">
    <property type="entry name" value="N_methyl"/>
    <property type="match status" value="1"/>
</dbReference>
<comment type="caution">
    <text evidence="2">The sequence shown here is derived from an EMBL/GenBank/DDBJ whole genome shotgun (WGS) entry which is preliminary data.</text>
</comment>
<dbReference type="InterPro" id="IPR012902">
    <property type="entry name" value="N_methyl_site"/>
</dbReference>
<proteinExistence type="predicted"/>